<name>A0AAV8Z3F3_9CUCU</name>
<keyword evidence="2" id="KW-0812">Transmembrane</keyword>
<feature type="transmembrane region" description="Helical" evidence="2">
    <location>
        <begin position="6"/>
        <end position="25"/>
    </location>
</feature>
<dbReference type="InterPro" id="IPR045913">
    <property type="entry name" value="TBC20/Gyp8-like"/>
</dbReference>
<reference evidence="4" key="1">
    <citation type="journal article" date="2023" name="Insect Mol. Biol.">
        <title>Genome sequencing provides insights into the evolution of gene families encoding plant cell wall-degrading enzymes in longhorned beetles.</title>
        <authorList>
            <person name="Shin N.R."/>
            <person name="Okamura Y."/>
            <person name="Kirsch R."/>
            <person name="Pauchet Y."/>
        </authorList>
    </citation>
    <scope>NUCLEOTIDE SEQUENCE</scope>
    <source>
        <strain evidence="4">RBIC_L_NR</strain>
    </source>
</reference>
<dbReference type="Pfam" id="PF00566">
    <property type="entry name" value="RabGAP-TBC"/>
    <property type="match status" value="1"/>
</dbReference>
<dbReference type="InterPro" id="IPR000195">
    <property type="entry name" value="Rab-GAP-TBC_dom"/>
</dbReference>
<dbReference type="Gene3D" id="1.10.472.80">
    <property type="entry name" value="Ypt/Rab-GAP domain of gyp1p, domain 3"/>
    <property type="match status" value="1"/>
</dbReference>
<keyword evidence="2" id="KW-1133">Transmembrane helix</keyword>
<evidence type="ECO:0000313" key="4">
    <source>
        <dbReference type="EMBL" id="KAJ8958558.1"/>
    </source>
</evidence>
<keyword evidence="2" id="KW-0472">Membrane</keyword>
<dbReference type="InterPro" id="IPR035969">
    <property type="entry name" value="Rab-GAP_TBC_sf"/>
</dbReference>
<gene>
    <name evidence="4" type="ORF">NQ314_006397</name>
</gene>
<dbReference type="PANTHER" id="PTHR20913">
    <property type="entry name" value="TBC1 DOMAIN FAMILY MEMBER 20/GTPASE"/>
    <property type="match status" value="1"/>
</dbReference>
<organism evidence="4 5">
    <name type="scientific">Rhamnusium bicolor</name>
    <dbReference type="NCBI Taxonomy" id="1586634"/>
    <lineage>
        <taxon>Eukaryota</taxon>
        <taxon>Metazoa</taxon>
        <taxon>Ecdysozoa</taxon>
        <taxon>Arthropoda</taxon>
        <taxon>Hexapoda</taxon>
        <taxon>Insecta</taxon>
        <taxon>Pterygota</taxon>
        <taxon>Neoptera</taxon>
        <taxon>Endopterygota</taxon>
        <taxon>Coleoptera</taxon>
        <taxon>Polyphaga</taxon>
        <taxon>Cucujiformia</taxon>
        <taxon>Chrysomeloidea</taxon>
        <taxon>Cerambycidae</taxon>
        <taxon>Lepturinae</taxon>
        <taxon>Rhagiini</taxon>
        <taxon>Rhamnusium</taxon>
    </lineage>
</organism>
<dbReference type="PANTHER" id="PTHR20913:SF7">
    <property type="entry name" value="RE60063P"/>
    <property type="match status" value="1"/>
</dbReference>
<comment type="caution">
    <text evidence="4">The sequence shown here is derived from an EMBL/GenBank/DDBJ whole genome shotgun (WGS) entry which is preliminary data.</text>
</comment>
<dbReference type="SUPFAM" id="SSF47923">
    <property type="entry name" value="Ypt/Rab-GAP domain of gyp1p"/>
    <property type="match status" value="1"/>
</dbReference>
<keyword evidence="5" id="KW-1185">Reference proteome</keyword>
<evidence type="ECO:0000259" key="3">
    <source>
        <dbReference type="Pfam" id="PF00566"/>
    </source>
</evidence>
<dbReference type="EMBL" id="JANEYF010001724">
    <property type="protein sequence ID" value="KAJ8958558.1"/>
    <property type="molecule type" value="Genomic_DNA"/>
</dbReference>
<dbReference type="AlphaFoldDB" id="A0AAV8Z3F3"/>
<feature type="domain" description="Rab-GAP TBC" evidence="3">
    <location>
        <begin position="4"/>
        <end position="67"/>
    </location>
</feature>
<dbReference type="Gene3D" id="1.10.8.1310">
    <property type="match status" value="1"/>
</dbReference>
<evidence type="ECO:0000256" key="1">
    <source>
        <dbReference type="ARBA" id="ARBA00022468"/>
    </source>
</evidence>
<dbReference type="GO" id="GO:0005789">
    <property type="term" value="C:endoplasmic reticulum membrane"/>
    <property type="evidence" value="ECO:0007669"/>
    <property type="project" value="TreeGrafter"/>
</dbReference>
<protein>
    <recommendedName>
        <fullName evidence="3">Rab-GAP TBC domain-containing protein</fullName>
    </recommendedName>
</protein>
<evidence type="ECO:0000256" key="2">
    <source>
        <dbReference type="SAM" id="Phobius"/>
    </source>
</evidence>
<accession>A0AAV8Z3F3</accession>
<dbReference type="Proteomes" id="UP001162156">
    <property type="component" value="Unassembled WGS sequence"/>
</dbReference>
<dbReference type="GO" id="GO:0006888">
    <property type="term" value="P:endoplasmic reticulum to Golgi vesicle-mediated transport"/>
    <property type="evidence" value="ECO:0007669"/>
    <property type="project" value="TreeGrafter"/>
</dbReference>
<keyword evidence="1" id="KW-0343">GTPase activation</keyword>
<dbReference type="GO" id="GO:0005096">
    <property type="term" value="F:GTPase activator activity"/>
    <property type="evidence" value="ECO:0007669"/>
    <property type="project" value="UniProtKB-KW"/>
</dbReference>
<sequence>MHYGYHDVAVTFLLVVGEVIAFRIMEKLSTKHLRECMEPTMEKTSYRLNYIYALLSKVDSELHNFMDR</sequence>
<evidence type="ECO:0000313" key="5">
    <source>
        <dbReference type="Proteomes" id="UP001162156"/>
    </source>
</evidence>
<proteinExistence type="predicted"/>